<gene>
    <name evidence="2" type="ORF">PHACADRAFT_193814</name>
</gene>
<evidence type="ECO:0000313" key="3">
    <source>
        <dbReference type="Proteomes" id="UP000008370"/>
    </source>
</evidence>
<dbReference type="EMBL" id="JH930470">
    <property type="protein sequence ID" value="EKM58697.1"/>
    <property type="molecule type" value="Genomic_DNA"/>
</dbReference>
<reference evidence="2 3" key="1">
    <citation type="journal article" date="2012" name="BMC Genomics">
        <title>Comparative genomics of the white-rot fungi, Phanerochaete carnosa and P. chrysosporium, to elucidate the genetic basis of the distinct wood types they colonize.</title>
        <authorList>
            <person name="Suzuki H."/>
            <person name="MacDonald J."/>
            <person name="Syed K."/>
            <person name="Salamov A."/>
            <person name="Hori C."/>
            <person name="Aerts A."/>
            <person name="Henrissat B."/>
            <person name="Wiebenga A."/>
            <person name="vanKuyk P.A."/>
            <person name="Barry K."/>
            <person name="Lindquist E."/>
            <person name="LaButti K."/>
            <person name="Lapidus A."/>
            <person name="Lucas S."/>
            <person name="Coutinho P."/>
            <person name="Gong Y."/>
            <person name="Samejima M."/>
            <person name="Mahadevan R."/>
            <person name="Abou-Zaid M."/>
            <person name="de Vries R.P."/>
            <person name="Igarashi K."/>
            <person name="Yadav J.S."/>
            <person name="Grigoriev I.V."/>
            <person name="Master E.R."/>
        </authorList>
    </citation>
    <scope>NUCLEOTIDE SEQUENCE [LARGE SCALE GENOMIC DNA]</scope>
    <source>
        <strain evidence="2 3">HHB-10118-sp</strain>
    </source>
</reference>
<sequence>MRPSSDPLNAGGVPNGFVVLEPDKGDFYSEHVPPGPIYTPNTIFHKADAGTSDPTQSVDETYTFECPDGRGATAVLRDFGLREGYRSNRRFSDYVAKHHSSWYELATKSGFPIRPEAIILVSGWLKTTNWETAAVSNSGPAVGLSFTLADRSLSLQIISGRTGRHVDTDYRWSSADDPRFATPGAPTEQQKLPRDQCLFRRPTATAAVACYEDFYSVFPPDKYLNGVKKRHVMKRILSHDVNVRLGEHGMAYMCRDDDARTASEKDMRQEDIALTAIASSIPTGATSETAPVTKRASVEEPQ</sequence>
<dbReference type="OrthoDB" id="3222453at2759"/>
<dbReference type="RefSeq" id="XP_007393996.1">
    <property type="nucleotide sequence ID" value="XM_007393934.1"/>
</dbReference>
<dbReference type="InParanoid" id="K5X748"/>
<evidence type="ECO:0000256" key="1">
    <source>
        <dbReference type="SAM" id="MobiDB-lite"/>
    </source>
</evidence>
<dbReference type="GeneID" id="18910935"/>
<evidence type="ECO:0000313" key="2">
    <source>
        <dbReference type="EMBL" id="EKM58697.1"/>
    </source>
</evidence>
<dbReference type="AlphaFoldDB" id="K5X748"/>
<dbReference type="Proteomes" id="UP000008370">
    <property type="component" value="Unassembled WGS sequence"/>
</dbReference>
<protein>
    <submittedName>
        <fullName evidence="2">Uncharacterized protein</fullName>
    </submittedName>
</protein>
<proteinExistence type="predicted"/>
<organism evidence="2 3">
    <name type="scientific">Phanerochaete carnosa (strain HHB-10118-sp)</name>
    <name type="common">White-rot fungus</name>
    <name type="synonym">Peniophora carnosa</name>
    <dbReference type="NCBI Taxonomy" id="650164"/>
    <lineage>
        <taxon>Eukaryota</taxon>
        <taxon>Fungi</taxon>
        <taxon>Dikarya</taxon>
        <taxon>Basidiomycota</taxon>
        <taxon>Agaricomycotina</taxon>
        <taxon>Agaricomycetes</taxon>
        <taxon>Polyporales</taxon>
        <taxon>Phanerochaetaceae</taxon>
        <taxon>Phanerochaete</taxon>
    </lineage>
</organism>
<dbReference type="KEGG" id="pco:PHACADRAFT_193814"/>
<name>K5X748_PHACS</name>
<feature type="compositionally biased region" description="Polar residues" evidence="1">
    <location>
        <begin position="280"/>
        <end position="290"/>
    </location>
</feature>
<feature type="region of interest" description="Disordered" evidence="1">
    <location>
        <begin position="280"/>
        <end position="302"/>
    </location>
</feature>
<keyword evidence="3" id="KW-1185">Reference proteome</keyword>
<dbReference type="HOGENOM" id="CLU_921684_0_0_1"/>
<accession>K5X748</accession>